<name>A0ABN2SMV1_9ACTN</name>
<feature type="region of interest" description="Disordered" evidence="1">
    <location>
        <begin position="1"/>
        <end position="40"/>
    </location>
</feature>
<evidence type="ECO:0000313" key="2">
    <source>
        <dbReference type="EMBL" id="GAA1988833.1"/>
    </source>
</evidence>
<accession>A0ABN2SMV1</accession>
<dbReference type="Proteomes" id="UP001501585">
    <property type="component" value="Unassembled WGS sequence"/>
</dbReference>
<dbReference type="EMBL" id="BAAAPC010000004">
    <property type="protein sequence ID" value="GAA1988833.1"/>
    <property type="molecule type" value="Genomic_DNA"/>
</dbReference>
<gene>
    <name evidence="2" type="ORF">GCM10009799_13160</name>
</gene>
<proteinExistence type="predicted"/>
<keyword evidence="3" id="KW-1185">Reference proteome</keyword>
<sequence>MTIAGTPEKSGDTTHDSLLTSPGHGRPHPAQRQQNKKNQESLLASGLDLREVQVGIYGTRSDLHWYLEEIRELLDETKQHGSPGMAYELHYLESDAPGSPEVPEENQTSIAEMYEELPEQWRDEHPGETPDNRSVFEVRVGILSTWEEYDYLNERLPLLICPEPFHKGPCRMPWSVASCSSSVSPELRVYLEARYAHLRD</sequence>
<evidence type="ECO:0000313" key="3">
    <source>
        <dbReference type="Proteomes" id="UP001501585"/>
    </source>
</evidence>
<comment type="caution">
    <text evidence="2">The sequence shown here is derived from an EMBL/GenBank/DDBJ whole genome shotgun (WGS) entry which is preliminary data.</text>
</comment>
<evidence type="ECO:0000256" key="1">
    <source>
        <dbReference type="SAM" id="MobiDB-lite"/>
    </source>
</evidence>
<protein>
    <submittedName>
        <fullName evidence="2">Uncharacterized protein</fullName>
    </submittedName>
</protein>
<reference evidence="2 3" key="1">
    <citation type="journal article" date="2019" name="Int. J. Syst. Evol. Microbiol.">
        <title>The Global Catalogue of Microorganisms (GCM) 10K type strain sequencing project: providing services to taxonomists for standard genome sequencing and annotation.</title>
        <authorList>
            <consortium name="The Broad Institute Genomics Platform"/>
            <consortium name="The Broad Institute Genome Sequencing Center for Infectious Disease"/>
            <person name="Wu L."/>
            <person name="Ma J."/>
        </authorList>
    </citation>
    <scope>NUCLEOTIDE SEQUENCE [LARGE SCALE GENOMIC DNA]</scope>
    <source>
        <strain evidence="2 3">JCM 15313</strain>
    </source>
</reference>
<organism evidence="2 3">
    <name type="scientific">Nocardiopsis rhodophaea</name>
    <dbReference type="NCBI Taxonomy" id="280238"/>
    <lineage>
        <taxon>Bacteria</taxon>
        <taxon>Bacillati</taxon>
        <taxon>Actinomycetota</taxon>
        <taxon>Actinomycetes</taxon>
        <taxon>Streptosporangiales</taxon>
        <taxon>Nocardiopsidaceae</taxon>
        <taxon>Nocardiopsis</taxon>
    </lineage>
</organism>